<dbReference type="InterPro" id="IPR010106">
    <property type="entry name" value="RpnA"/>
</dbReference>
<gene>
    <name evidence="3" type="ORF">Sant_P0326</name>
</gene>
<dbReference type="AlphaFoldDB" id="W0I3Q4"/>
<organism evidence="3 4">
    <name type="scientific">Sodalis praecaptivus</name>
    <dbReference type="NCBI Taxonomy" id="1239307"/>
    <lineage>
        <taxon>Bacteria</taxon>
        <taxon>Pseudomonadati</taxon>
        <taxon>Pseudomonadota</taxon>
        <taxon>Gammaproteobacteria</taxon>
        <taxon>Enterobacterales</taxon>
        <taxon>Bruguierivoracaceae</taxon>
        <taxon>Sodalis</taxon>
    </lineage>
</organism>
<dbReference type="KEGG" id="sod:Sant_P0326"/>
<dbReference type="InterPro" id="IPR051699">
    <property type="entry name" value="Rpn/YhgA-like_nuclease"/>
</dbReference>
<dbReference type="PANTHER" id="PTHR34611:SF2">
    <property type="entry name" value="INACTIVE RECOMBINATION-PROMOTING NUCLEASE-LIKE PROTEIN RPNE-RELATED"/>
    <property type="match status" value="1"/>
</dbReference>
<dbReference type="EMBL" id="CP006570">
    <property type="protein sequence ID" value="AHF79362.1"/>
    <property type="molecule type" value="Genomic_DNA"/>
</dbReference>
<dbReference type="HOGENOM" id="CLU_059548_1_0_6"/>
<accession>W0I3Q4</accession>
<evidence type="ECO:0000256" key="1">
    <source>
        <dbReference type="ARBA" id="ARBA00009787"/>
    </source>
</evidence>
<feature type="domain" description="Transposase (putative) YhgA-like" evidence="2">
    <location>
        <begin position="7"/>
        <end position="206"/>
    </location>
</feature>
<evidence type="ECO:0000313" key="3">
    <source>
        <dbReference type="EMBL" id="AHF79362.1"/>
    </source>
</evidence>
<protein>
    <submittedName>
        <fullName evidence="3">ISNCY family transposase</fullName>
    </submittedName>
</protein>
<dbReference type="RefSeq" id="WP_025424500.1">
    <property type="nucleotide sequence ID" value="NZ_CP006570.1"/>
</dbReference>
<dbReference type="PATRIC" id="fig|1239307.3.peg.4888"/>
<evidence type="ECO:0000313" key="4">
    <source>
        <dbReference type="Proteomes" id="UP000019028"/>
    </source>
</evidence>
<name>W0I3Q4_9GAMM</name>
<proteinExistence type="inferred from homology"/>
<evidence type="ECO:0000259" key="2">
    <source>
        <dbReference type="Pfam" id="PF04754"/>
    </source>
</evidence>
<geneLocation type="plasmid" evidence="3 4">
    <name>pHS1</name>
</geneLocation>
<dbReference type="GO" id="GO:1990238">
    <property type="term" value="F:double-stranded DNA endonuclease activity"/>
    <property type="evidence" value="ECO:0007669"/>
    <property type="project" value="TreeGrafter"/>
</dbReference>
<comment type="similarity">
    <text evidence="1">Belongs to the Rpn/YhgA-like nuclease family.</text>
</comment>
<reference evidence="3 4" key="1">
    <citation type="journal article" date="2014" name="Genome Biol. Evol.">
        <title>Genome degeneration and adaptation in a nascent stage of symbiosis.</title>
        <authorList>
            <person name="Oakeson K.F."/>
            <person name="Gil R."/>
            <person name="Clayton A.L."/>
            <person name="Dunn D.M."/>
            <person name="von Niederhausern A.C."/>
            <person name="Hamil C."/>
            <person name="Aoyagi A."/>
            <person name="Duval B."/>
            <person name="Baca A."/>
            <person name="Silva F.J."/>
            <person name="Vallier A."/>
            <person name="Jackson D.G."/>
            <person name="Latorre A."/>
            <person name="Weiss R.B."/>
            <person name="Heddi A."/>
            <person name="Moya A."/>
            <person name="Dale C."/>
        </authorList>
    </citation>
    <scope>NUCLEOTIDE SEQUENCE [LARGE SCALE GENOMIC DNA]</scope>
    <source>
        <strain evidence="3 4">HS1</strain>
        <plasmid evidence="4">Plasmid pHS1</plasmid>
    </source>
</reference>
<sequence>MNSSLSHHDALFKQFLADKEVARDFFNIHLPPEMKNRCDFATLNVVSGSFIDDALRSLYSDMVYSVRTSEGEGYIYCLIEHQSRPEKHMPLRLYRYSLAVMQRHLEQGHQALPVVIPMLFYHGRTSPYPWSTRWLDCFADPELAESVYTQPFPLIDVTAMSDDEILTHKRVALLELVQKHIRTRDMLALAGKLAGLMNTWSLSREQFRGLMFYIAEWGNVNDVERFLKEIALQISDYKEEVMTIADQLRQQGVEKGIQQGIQQGRCEAKIELVHRLLANGADFALIKSATDLSDEELTRLKDLQ</sequence>
<dbReference type="Proteomes" id="UP000019028">
    <property type="component" value="Plasmid pHS1"/>
</dbReference>
<keyword evidence="4" id="KW-1185">Reference proteome</keyword>
<dbReference type="NCBIfam" id="TIGR01784">
    <property type="entry name" value="T_den_put_tspse"/>
    <property type="match status" value="1"/>
</dbReference>
<keyword evidence="3" id="KW-0614">Plasmid</keyword>
<dbReference type="PANTHER" id="PTHR34611">
    <property type="match status" value="1"/>
</dbReference>
<dbReference type="Pfam" id="PF04754">
    <property type="entry name" value="Transposase_31"/>
    <property type="match status" value="1"/>
</dbReference>
<dbReference type="GO" id="GO:0006310">
    <property type="term" value="P:DNA recombination"/>
    <property type="evidence" value="ECO:0007669"/>
    <property type="project" value="TreeGrafter"/>
</dbReference>
<dbReference type="InterPro" id="IPR006842">
    <property type="entry name" value="Transposase_31"/>
</dbReference>